<proteinExistence type="predicted"/>
<evidence type="ECO:0000256" key="1">
    <source>
        <dbReference type="SAM" id="MobiDB-lite"/>
    </source>
</evidence>
<dbReference type="EMBL" id="JABWDY010038074">
    <property type="protein sequence ID" value="KAF5179962.1"/>
    <property type="molecule type" value="Genomic_DNA"/>
</dbReference>
<organism evidence="2 3">
    <name type="scientific">Thalictrum thalictroides</name>
    <name type="common">Rue-anemone</name>
    <name type="synonym">Anemone thalictroides</name>
    <dbReference type="NCBI Taxonomy" id="46969"/>
    <lineage>
        <taxon>Eukaryota</taxon>
        <taxon>Viridiplantae</taxon>
        <taxon>Streptophyta</taxon>
        <taxon>Embryophyta</taxon>
        <taxon>Tracheophyta</taxon>
        <taxon>Spermatophyta</taxon>
        <taxon>Magnoliopsida</taxon>
        <taxon>Ranunculales</taxon>
        <taxon>Ranunculaceae</taxon>
        <taxon>Thalictroideae</taxon>
        <taxon>Thalictrum</taxon>
    </lineage>
</organism>
<dbReference type="PANTHER" id="PTHR33912">
    <property type="entry name" value="OS01G0939400 PROTEIN"/>
    <property type="match status" value="1"/>
</dbReference>
<comment type="caution">
    <text evidence="2">The sequence shown here is derived from an EMBL/GenBank/DDBJ whole genome shotgun (WGS) entry which is preliminary data.</text>
</comment>
<dbReference type="GO" id="GO:0005634">
    <property type="term" value="C:nucleus"/>
    <property type="evidence" value="ECO:0007669"/>
    <property type="project" value="TreeGrafter"/>
</dbReference>
<reference evidence="2 3" key="1">
    <citation type="submission" date="2020-06" db="EMBL/GenBank/DDBJ databases">
        <title>Transcriptomic and genomic resources for Thalictrum thalictroides and T. hernandezii: Facilitating candidate gene discovery in an emerging model plant lineage.</title>
        <authorList>
            <person name="Arias T."/>
            <person name="Riano-Pachon D.M."/>
            <person name="Di Stilio V.S."/>
        </authorList>
    </citation>
    <scope>NUCLEOTIDE SEQUENCE [LARGE SCALE GENOMIC DNA]</scope>
    <source>
        <strain evidence="3">cv. WT478/WT964</strain>
        <tissue evidence="2">Leaves</tissue>
    </source>
</reference>
<dbReference type="PANTHER" id="PTHR33912:SF2">
    <property type="entry name" value="PUTATIVE-RELATED"/>
    <property type="match status" value="1"/>
</dbReference>
<protein>
    <submittedName>
        <fullName evidence="2">Uncharacterized protein</fullName>
    </submittedName>
</protein>
<accession>A0A7J6V6C6</accession>
<dbReference type="InterPro" id="IPR040381">
    <property type="entry name" value="At4g14450-like"/>
</dbReference>
<feature type="compositionally biased region" description="Low complexity" evidence="1">
    <location>
        <begin position="7"/>
        <end position="16"/>
    </location>
</feature>
<evidence type="ECO:0000313" key="2">
    <source>
        <dbReference type="EMBL" id="KAF5179962.1"/>
    </source>
</evidence>
<sequence length="139" mass="15472">MAEAKQELQLQQQRSSNPPPRPSKNKENPPSKPSRLQKRAPPTIQVTSPMSMSMASRCAEEGWKVAIPLLSPLILSPASPRDEDEDQTVGESLSNSNEDRQMEVNPVFMTWKHPAAPFCYDSPAPSSVTPPFVHLHQCR</sequence>
<name>A0A7J6V6C6_THATH</name>
<gene>
    <name evidence="2" type="ORF">FRX31_030456</name>
</gene>
<keyword evidence="3" id="KW-1185">Reference proteome</keyword>
<feature type="region of interest" description="Disordered" evidence="1">
    <location>
        <begin position="75"/>
        <end position="101"/>
    </location>
</feature>
<dbReference type="AlphaFoldDB" id="A0A7J6V6C6"/>
<feature type="region of interest" description="Disordered" evidence="1">
    <location>
        <begin position="1"/>
        <end position="53"/>
    </location>
</feature>
<evidence type="ECO:0000313" key="3">
    <source>
        <dbReference type="Proteomes" id="UP000554482"/>
    </source>
</evidence>
<dbReference type="OrthoDB" id="673645at2759"/>
<dbReference type="GO" id="GO:0005737">
    <property type="term" value="C:cytoplasm"/>
    <property type="evidence" value="ECO:0007669"/>
    <property type="project" value="TreeGrafter"/>
</dbReference>
<feature type="compositionally biased region" description="Polar residues" evidence="1">
    <location>
        <begin position="44"/>
        <end position="53"/>
    </location>
</feature>
<dbReference type="Proteomes" id="UP000554482">
    <property type="component" value="Unassembled WGS sequence"/>
</dbReference>